<dbReference type="PROSITE" id="PS00629">
    <property type="entry name" value="IMP_1"/>
    <property type="match status" value="1"/>
</dbReference>
<dbReference type="PRINTS" id="PR00377">
    <property type="entry name" value="IMPHPHTASES"/>
</dbReference>
<dbReference type="Pfam" id="PF00459">
    <property type="entry name" value="Inositol_P"/>
    <property type="match status" value="1"/>
</dbReference>
<gene>
    <name evidence="4 5" type="primary">cysQ</name>
    <name evidence="5" type="ORF">ACFSAV_05910</name>
</gene>
<reference evidence="6" key="1">
    <citation type="journal article" date="2019" name="Int. J. Syst. Evol. Microbiol.">
        <title>The Global Catalogue of Microorganisms (GCM) 10K type strain sequencing project: providing services to taxonomists for standard genome sequencing and annotation.</title>
        <authorList>
            <consortium name="The Broad Institute Genomics Platform"/>
            <consortium name="The Broad Institute Genome Sequencing Center for Infectious Disease"/>
            <person name="Wu L."/>
            <person name="Ma J."/>
        </authorList>
    </citation>
    <scope>NUCLEOTIDE SEQUENCE [LARGE SCALE GENOMIC DNA]</scope>
    <source>
        <strain evidence="6">CCM 7950</strain>
    </source>
</reference>
<dbReference type="GO" id="GO:0008441">
    <property type="term" value="F:3'(2'),5'-bisphosphate nucleotidase activity"/>
    <property type="evidence" value="ECO:0007669"/>
    <property type="project" value="UniProtKB-EC"/>
</dbReference>
<dbReference type="EMBL" id="JBHUFP010000006">
    <property type="protein sequence ID" value="MFD1805912.1"/>
    <property type="molecule type" value="Genomic_DNA"/>
</dbReference>
<dbReference type="NCBIfam" id="TIGR01331">
    <property type="entry name" value="bisphos_cysQ"/>
    <property type="match status" value="1"/>
</dbReference>
<comment type="similarity">
    <text evidence="4">Belongs to the inositol monophosphatase superfamily. CysQ family.</text>
</comment>
<keyword evidence="4" id="KW-0997">Cell inner membrane</keyword>
<feature type="binding site" evidence="4">
    <location>
        <position position="73"/>
    </location>
    <ligand>
        <name>substrate</name>
    </ligand>
</feature>
<comment type="subcellular location">
    <subcellularLocation>
        <location evidence="4">Cell inner membrane</location>
        <topology evidence="4">Peripheral membrane protein</topology>
        <orientation evidence="4">Cytoplasmic side</orientation>
    </subcellularLocation>
</comment>
<feature type="binding site" evidence="4">
    <location>
        <position position="220"/>
    </location>
    <ligand>
        <name>Mg(2+)</name>
        <dbReference type="ChEBI" id="CHEBI:18420"/>
        <label>2</label>
    </ligand>
</feature>
<evidence type="ECO:0000256" key="2">
    <source>
        <dbReference type="ARBA" id="ARBA00022723"/>
    </source>
</evidence>
<feature type="binding site" evidence="4">
    <location>
        <begin position="95"/>
        <end position="98"/>
    </location>
    <ligand>
        <name>substrate</name>
    </ligand>
</feature>
<keyword evidence="2 4" id="KW-0479">Metal-binding</keyword>
<dbReference type="HAMAP" id="MF_02095">
    <property type="entry name" value="CysQ"/>
    <property type="match status" value="1"/>
</dbReference>
<evidence type="ECO:0000256" key="4">
    <source>
        <dbReference type="HAMAP-Rule" id="MF_02095"/>
    </source>
</evidence>
<feature type="binding site" evidence="4">
    <location>
        <position position="93"/>
    </location>
    <ligand>
        <name>Mg(2+)</name>
        <dbReference type="ChEBI" id="CHEBI:18420"/>
        <label>2</label>
    </ligand>
</feature>
<evidence type="ECO:0000256" key="3">
    <source>
        <dbReference type="ARBA" id="ARBA00022842"/>
    </source>
</evidence>
<dbReference type="Proteomes" id="UP001597420">
    <property type="component" value="Unassembled WGS sequence"/>
</dbReference>
<organism evidence="5 6">
    <name type="scientific">Pasteurella oralis</name>
    <dbReference type="NCBI Taxonomy" id="1071947"/>
    <lineage>
        <taxon>Bacteria</taxon>
        <taxon>Pseudomonadati</taxon>
        <taxon>Pseudomonadota</taxon>
        <taxon>Gammaproteobacteria</taxon>
        <taxon>Pasteurellales</taxon>
        <taxon>Pasteurellaceae</taxon>
        <taxon>Pasteurella</taxon>
    </lineage>
</organism>
<comment type="caution">
    <text evidence="5">The sequence shown here is derived from an EMBL/GenBank/DDBJ whole genome shotgun (WGS) entry which is preliminary data.</text>
</comment>
<protein>
    <recommendedName>
        <fullName evidence="4">3'(2'),5'-bisphosphate nucleotidase CysQ</fullName>
        <ecNumber evidence="4">3.1.3.7</ecNumber>
    </recommendedName>
    <alternativeName>
        <fullName evidence="4">3'(2'),5-bisphosphonucleoside 3'(2')-phosphohydrolase</fullName>
    </alternativeName>
    <alternativeName>
        <fullName evidence="4">3'-phosphoadenosine 5'-phosphate phosphatase</fullName>
        <shortName evidence="4">PAP phosphatase</shortName>
    </alternativeName>
</protein>
<keyword evidence="4 5" id="KW-0378">Hydrolase</keyword>
<proteinExistence type="inferred from homology"/>
<dbReference type="EC" id="3.1.3.7" evidence="4"/>
<accession>A0ABW4NTG0</accession>
<dbReference type="InterPro" id="IPR020583">
    <property type="entry name" value="Inositol_monoP_metal-BS"/>
</dbReference>
<keyword evidence="4" id="KW-1003">Cell membrane</keyword>
<dbReference type="CDD" id="cd01638">
    <property type="entry name" value="CysQ"/>
    <property type="match status" value="1"/>
</dbReference>
<feature type="binding site" evidence="4">
    <location>
        <position position="95"/>
    </location>
    <ligand>
        <name>Mg(2+)</name>
        <dbReference type="ChEBI" id="CHEBI:18420"/>
        <label>1</label>
    </ligand>
</feature>
<dbReference type="PANTHER" id="PTHR43028:SF7">
    <property type="entry name" value="3'(2'),5'-BISPHOSPHATE NUCLEOTIDASE CYSQ"/>
    <property type="match status" value="1"/>
</dbReference>
<feature type="binding site" evidence="4">
    <location>
        <position position="220"/>
    </location>
    <ligand>
        <name>substrate</name>
    </ligand>
</feature>
<dbReference type="SUPFAM" id="SSF56655">
    <property type="entry name" value="Carbohydrate phosphatase"/>
    <property type="match status" value="1"/>
</dbReference>
<comment type="cofactor">
    <cofactor evidence="4">
        <name>Mg(2+)</name>
        <dbReference type="ChEBI" id="CHEBI:18420"/>
    </cofactor>
</comment>
<keyword evidence="4" id="KW-0472">Membrane</keyword>
<keyword evidence="6" id="KW-1185">Reference proteome</keyword>
<dbReference type="InterPro" id="IPR050725">
    <property type="entry name" value="CysQ/Inositol_MonoPase"/>
</dbReference>
<dbReference type="RefSeq" id="WP_379097352.1">
    <property type="nucleotide sequence ID" value="NZ_JBHUFP010000006.1"/>
</dbReference>
<feature type="binding site" evidence="4">
    <location>
        <position position="93"/>
    </location>
    <ligand>
        <name>Mg(2+)</name>
        <dbReference type="ChEBI" id="CHEBI:18420"/>
        <label>1</label>
    </ligand>
</feature>
<evidence type="ECO:0000256" key="1">
    <source>
        <dbReference type="ARBA" id="ARBA00001625"/>
    </source>
</evidence>
<keyword evidence="3 4" id="KW-0460">Magnesium</keyword>
<comment type="function">
    <text evidence="4">Converts adenosine-3',5'-bisphosphate (PAP) to AMP.</text>
</comment>
<dbReference type="InterPro" id="IPR006240">
    <property type="entry name" value="CysQ"/>
</dbReference>
<sequence>MLTLSPQLLEKTRQIAEQAGKYLTAFYHDVGQNLLDVQTKLDDTPVTAADLFLSQFLIEQLTALTPDVPILSEENCKVPFEVRSQWQEYWLIDPLDGTQQFINRTDHFAVLITLVQDTRPVLGIIHVPMLNTTYYGMQGVGAYKKVGSEIKPLAAQLVPHDRVIKIGVGSIGAQQKVRSILNPNYQYEFLIYGSCGLKSGLVADGTCDCYVRFGSTGEWDTAPAEALLAEIGGQVFDFDFQPLTYNQKAHFTNPNFVMVANSTFDWHKIFQFST</sequence>
<evidence type="ECO:0000313" key="5">
    <source>
        <dbReference type="EMBL" id="MFD1805912.1"/>
    </source>
</evidence>
<comment type="catalytic activity">
    <reaction evidence="1 4">
        <text>adenosine 3',5'-bisphosphate + H2O = AMP + phosphate</text>
        <dbReference type="Rhea" id="RHEA:10040"/>
        <dbReference type="ChEBI" id="CHEBI:15377"/>
        <dbReference type="ChEBI" id="CHEBI:43474"/>
        <dbReference type="ChEBI" id="CHEBI:58343"/>
        <dbReference type="ChEBI" id="CHEBI:456215"/>
        <dbReference type="EC" id="3.1.3.7"/>
    </reaction>
</comment>
<dbReference type="Gene3D" id="3.40.190.80">
    <property type="match status" value="1"/>
</dbReference>
<name>A0ABW4NTG0_9PAST</name>
<evidence type="ECO:0000313" key="6">
    <source>
        <dbReference type="Proteomes" id="UP001597420"/>
    </source>
</evidence>
<dbReference type="InterPro" id="IPR000760">
    <property type="entry name" value="Inositol_monophosphatase-like"/>
</dbReference>
<dbReference type="Gene3D" id="3.30.540.10">
    <property type="entry name" value="Fructose-1,6-Bisphosphatase, subunit A, domain 1"/>
    <property type="match status" value="1"/>
</dbReference>
<feature type="binding site" evidence="4">
    <location>
        <position position="96"/>
    </location>
    <ligand>
        <name>Mg(2+)</name>
        <dbReference type="ChEBI" id="CHEBI:18420"/>
        <label>2</label>
    </ligand>
</feature>
<dbReference type="PANTHER" id="PTHR43028">
    <property type="entry name" value="3'(2'),5'-BISPHOSPHATE NUCLEOTIDASE 1"/>
    <property type="match status" value="1"/>
</dbReference>
<feature type="binding site" evidence="4">
    <location>
        <position position="73"/>
    </location>
    <ligand>
        <name>Mg(2+)</name>
        <dbReference type="ChEBI" id="CHEBI:18420"/>
        <label>1</label>
    </ligand>
</feature>